<dbReference type="InterPro" id="IPR011992">
    <property type="entry name" value="EF-hand-dom_pair"/>
</dbReference>
<sequence>MKRSPRLPCLPGYSINYNVGQTRFHLSNHLQYIHEGVPYFSSKELPGVGGAPLPGQVSPKYPSIYTRGEVAELPAWIVFDKHILKFDAFWLESAAFPEEGNRHFVHKCVVYFYLEDGTVKVVEPKIRNSGLPQGCLVHRQRIQYYRGDGSTNDNYDIIDFNIGKEVVIYGRKFTLVDCDKFTRQFLNRLGIPVPDPIVIPEDPYTKKREKIDGVPEKKRAGKAEAYDSAPKLDNRILGFKAYWDDRENPGGYLHLLNLIYFLSDGTIEVSDVTDPDKHYILVKRMRLPKEYKGLSMPGENDPMTLLNVIGDGKRPNRSIADPLDAGRSSKEFYRDKDITIGAVVNSFGRKFVVYDCDNFTKEYYKVKFGLDDFTPAPRPLTKEEVALTAAKEIGLQIAPYNGFGSYEDSLRNCLTVHPSQIVKSMKQFYEKDRFGYDSKILRFSAIMLSKDPVYHGRKYIISYFLADDTINIHDGETAPNTGVNGGMLISRRQILKPGQDIYSSKTPQYYDYRDLFIGNYLELEGHSFHIVGADEYALHYMETHPNEFPKSNVRQVLDKVRQAVKPIYKEFAAQFLKDSEFRTVPSLQFREAIINVLPDITEQEVLTLARYYRDKSENEKFSLDSIRRYAQDILKKELFDDFQGLREGFLHHDEDRKGFLTKKTAYSVIRGTKLPLDVEMIQVILEKLSVGEECHINYNEFIEFINYKTNPVPPIQPINISSAMSWQNLNRPEPHHTVNSIAIKGFVDDLMLEDSLKNQSA</sequence>
<accession>A0ABN7AU33</accession>
<protein>
    <recommendedName>
        <fullName evidence="7">EF-hand domain-containing family member C2</fullName>
    </recommendedName>
</protein>
<dbReference type="Pfam" id="PF06565">
    <property type="entry name" value="DM10_dom"/>
    <property type="match status" value="3"/>
</dbReference>
<dbReference type="PANTHER" id="PTHR12086:SF11">
    <property type="entry name" value="EF-HAND DOMAIN-CONTAINING FAMILY MEMBER C2"/>
    <property type="match status" value="1"/>
</dbReference>
<evidence type="ECO:0000256" key="5">
    <source>
        <dbReference type="ARBA" id="ARBA00023273"/>
    </source>
</evidence>
<proteinExistence type="predicted"/>
<organism evidence="9 10">
    <name type="scientific">Nesidiocoris tenuis</name>
    <dbReference type="NCBI Taxonomy" id="355587"/>
    <lineage>
        <taxon>Eukaryota</taxon>
        <taxon>Metazoa</taxon>
        <taxon>Ecdysozoa</taxon>
        <taxon>Arthropoda</taxon>
        <taxon>Hexapoda</taxon>
        <taxon>Insecta</taxon>
        <taxon>Pterygota</taxon>
        <taxon>Neoptera</taxon>
        <taxon>Paraneoptera</taxon>
        <taxon>Hemiptera</taxon>
        <taxon>Heteroptera</taxon>
        <taxon>Panheteroptera</taxon>
        <taxon>Cimicomorpha</taxon>
        <taxon>Miridae</taxon>
        <taxon>Dicyphina</taxon>
        <taxon>Nesidiocoris</taxon>
    </lineage>
</organism>
<evidence type="ECO:0000256" key="1">
    <source>
        <dbReference type="ARBA" id="ARBA00004430"/>
    </source>
</evidence>
<dbReference type="Gene3D" id="2.30.29.170">
    <property type="match status" value="3"/>
</dbReference>
<keyword evidence="5" id="KW-0966">Cell projection</keyword>
<evidence type="ECO:0000256" key="7">
    <source>
        <dbReference type="ARBA" id="ARBA00039880"/>
    </source>
</evidence>
<evidence type="ECO:0000256" key="3">
    <source>
        <dbReference type="ARBA" id="ARBA00022737"/>
    </source>
</evidence>
<evidence type="ECO:0000256" key="4">
    <source>
        <dbReference type="ARBA" id="ARBA00023212"/>
    </source>
</evidence>
<evidence type="ECO:0000256" key="2">
    <source>
        <dbReference type="ARBA" id="ARBA00022490"/>
    </source>
</evidence>
<evidence type="ECO:0000259" key="8">
    <source>
        <dbReference type="PROSITE" id="PS51336"/>
    </source>
</evidence>
<dbReference type="PANTHER" id="PTHR12086">
    <property type="entry name" value="EF-HAND DOMAIN C-TERMINAL CONTAINING PROTEIN"/>
    <property type="match status" value="1"/>
</dbReference>
<keyword evidence="4" id="KW-0206">Cytoskeleton</keyword>
<feature type="domain" description="DM10" evidence="8">
    <location>
        <begin position="233"/>
        <end position="368"/>
    </location>
</feature>
<dbReference type="InterPro" id="IPR040193">
    <property type="entry name" value="EFHC1/EFHC2/EFHB"/>
</dbReference>
<comment type="function">
    <text evidence="6">Microtubule inner protein (MIP) part of the dynein-decorated doublet microtubules (DMTs) in cilia axoneme, which is required for motile cilia beating.</text>
</comment>
<dbReference type="SUPFAM" id="SSF47473">
    <property type="entry name" value="EF-hand"/>
    <property type="match status" value="1"/>
</dbReference>
<feature type="domain" description="DM10" evidence="8">
    <location>
        <begin position="80"/>
        <end position="190"/>
    </location>
</feature>
<comment type="subcellular location">
    <subcellularLocation>
        <location evidence="1">Cytoplasm</location>
        <location evidence="1">Cytoskeleton</location>
        <location evidence="1">Cilium axoneme</location>
    </subcellularLocation>
</comment>
<gene>
    <name evidence="9" type="ORF">NTJ_08522</name>
</gene>
<evidence type="ECO:0000256" key="6">
    <source>
        <dbReference type="ARBA" id="ARBA00035003"/>
    </source>
</evidence>
<dbReference type="Proteomes" id="UP001307889">
    <property type="component" value="Chromosome 6"/>
</dbReference>
<keyword evidence="10" id="KW-1185">Reference proteome</keyword>
<keyword evidence="2" id="KW-0963">Cytoplasm</keyword>
<dbReference type="PROSITE" id="PS51336">
    <property type="entry name" value="DM10"/>
    <property type="match status" value="3"/>
</dbReference>
<reference evidence="9 10" key="1">
    <citation type="submission" date="2023-09" db="EMBL/GenBank/DDBJ databases">
        <title>Nesidiocoris tenuis whole genome shotgun sequence.</title>
        <authorList>
            <person name="Shibata T."/>
            <person name="Shimoda M."/>
            <person name="Kobayashi T."/>
            <person name="Uehara T."/>
        </authorList>
    </citation>
    <scope>NUCLEOTIDE SEQUENCE [LARGE SCALE GENOMIC DNA]</scope>
    <source>
        <strain evidence="9 10">Japan</strain>
    </source>
</reference>
<dbReference type="Gene3D" id="1.10.238.10">
    <property type="entry name" value="EF-hand"/>
    <property type="match status" value="1"/>
</dbReference>
<dbReference type="InterPro" id="IPR006602">
    <property type="entry name" value="DM10_dom"/>
</dbReference>
<dbReference type="EMBL" id="AP028914">
    <property type="protein sequence ID" value="BES95713.1"/>
    <property type="molecule type" value="Genomic_DNA"/>
</dbReference>
<dbReference type="SMART" id="SM00676">
    <property type="entry name" value="DM10"/>
    <property type="match status" value="3"/>
</dbReference>
<keyword evidence="3" id="KW-0677">Repeat</keyword>
<name>A0ABN7AU33_9HEMI</name>
<feature type="domain" description="DM10" evidence="8">
    <location>
        <begin position="437"/>
        <end position="545"/>
    </location>
</feature>
<evidence type="ECO:0000313" key="9">
    <source>
        <dbReference type="EMBL" id="BES95713.1"/>
    </source>
</evidence>
<evidence type="ECO:0000313" key="10">
    <source>
        <dbReference type="Proteomes" id="UP001307889"/>
    </source>
</evidence>